<evidence type="ECO:0000313" key="1">
    <source>
        <dbReference type="EMBL" id="KAI3731690.1"/>
    </source>
</evidence>
<dbReference type="Proteomes" id="UP001056120">
    <property type="component" value="Linkage Group LG21"/>
</dbReference>
<accession>A0ACB9CBW1</accession>
<proteinExistence type="predicted"/>
<sequence>MRSQGINGPSYRFLHGNNQEILNIKKSAEERAMEGFDLDVCPKVKLVYWNGPKPELVTTNLEILKEVISDKDENFPKDDVEGYLRILLGDGLVVSRGEKWAKMRKLANHVFHGESLRDMTPAMVECVEVMLERWKPYGGKEIEVFEEFKHLTSDIISRTAFGSNYIEGKDIFQMSKKLTSIIARNAHKIQLPFFK</sequence>
<reference evidence="1 2" key="2">
    <citation type="journal article" date="2022" name="Mol. Ecol. Resour.">
        <title>The genomes of chicory, endive, great burdock and yacon provide insights into Asteraceae paleo-polyploidization history and plant inulin production.</title>
        <authorList>
            <person name="Fan W."/>
            <person name="Wang S."/>
            <person name="Wang H."/>
            <person name="Wang A."/>
            <person name="Jiang F."/>
            <person name="Liu H."/>
            <person name="Zhao H."/>
            <person name="Xu D."/>
            <person name="Zhang Y."/>
        </authorList>
    </citation>
    <scope>NUCLEOTIDE SEQUENCE [LARGE SCALE GENOMIC DNA]</scope>
    <source>
        <strain evidence="2">cv. Yunnan</strain>
        <tissue evidence="1">Leaves</tissue>
    </source>
</reference>
<protein>
    <submittedName>
        <fullName evidence="1">Uncharacterized protein</fullName>
    </submittedName>
</protein>
<comment type="caution">
    <text evidence="1">The sequence shown here is derived from an EMBL/GenBank/DDBJ whole genome shotgun (WGS) entry which is preliminary data.</text>
</comment>
<organism evidence="1 2">
    <name type="scientific">Smallanthus sonchifolius</name>
    <dbReference type="NCBI Taxonomy" id="185202"/>
    <lineage>
        <taxon>Eukaryota</taxon>
        <taxon>Viridiplantae</taxon>
        <taxon>Streptophyta</taxon>
        <taxon>Embryophyta</taxon>
        <taxon>Tracheophyta</taxon>
        <taxon>Spermatophyta</taxon>
        <taxon>Magnoliopsida</taxon>
        <taxon>eudicotyledons</taxon>
        <taxon>Gunneridae</taxon>
        <taxon>Pentapetalae</taxon>
        <taxon>asterids</taxon>
        <taxon>campanulids</taxon>
        <taxon>Asterales</taxon>
        <taxon>Asteraceae</taxon>
        <taxon>Asteroideae</taxon>
        <taxon>Heliantheae alliance</taxon>
        <taxon>Millerieae</taxon>
        <taxon>Smallanthus</taxon>
    </lineage>
</organism>
<name>A0ACB9CBW1_9ASTR</name>
<evidence type="ECO:0000313" key="2">
    <source>
        <dbReference type="Proteomes" id="UP001056120"/>
    </source>
</evidence>
<keyword evidence="2" id="KW-1185">Reference proteome</keyword>
<dbReference type="EMBL" id="CM042038">
    <property type="protein sequence ID" value="KAI3731690.1"/>
    <property type="molecule type" value="Genomic_DNA"/>
</dbReference>
<gene>
    <name evidence="1" type="ORF">L1987_62879</name>
</gene>
<reference evidence="2" key="1">
    <citation type="journal article" date="2022" name="Mol. Ecol. Resour.">
        <title>The genomes of chicory, endive, great burdock and yacon provide insights into Asteraceae palaeo-polyploidization history and plant inulin production.</title>
        <authorList>
            <person name="Fan W."/>
            <person name="Wang S."/>
            <person name="Wang H."/>
            <person name="Wang A."/>
            <person name="Jiang F."/>
            <person name="Liu H."/>
            <person name="Zhao H."/>
            <person name="Xu D."/>
            <person name="Zhang Y."/>
        </authorList>
    </citation>
    <scope>NUCLEOTIDE SEQUENCE [LARGE SCALE GENOMIC DNA]</scope>
    <source>
        <strain evidence="2">cv. Yunnan</strain>
    </source>
</reference>